<organism evidence="1 2">
    <name type="scientific">Willisornis vidua</name>
    <name type="common">Xingu scale-backed antbird</name>
    <dbReference type="NCBI Taxonomy" id="1566151"/>
    <lineage>
        <taxon>Eukaryota</taxon>
        <taxon>Metazoa</taxon>
        <taxon>Chordata</taxon>
        <taxon>Craniata</taxon>
        <taxon>Vertebrata</taxon>
        <taxon>Euteleostomi</taxon>
        <taxon>Archelosauria</taxon>
        <taxon>Archosauria</taxon>
        <taxon>Dinosauria</taxon>
        <taxon>Saurischia</taxon>
        <taxon>Theropoda</taxon>
        <taxon>Coelurosauria</taxon>
        <taxon>Aves</taxon>
        <taxon>Neognathae</taxon>
        <taxon>Neoaves</taxon>
        <taxon>Telluraves</taxon>
        <taxon>Australaves</taxon>
        <taxon>Passeriformes</taxon>
        <taxon>Thamnophilidae</taxon>
        <taxon>Willisornis</taxon>
    </lineage>
</organism>
<name>A0ABQ9DN74_9PASS</name>
<dbReference type="PANTHER" id="PTHR33332">
    <property type="entry name" value="REVERSE TRANSCRIPTASE DOMAIN-CONTAINING PROTEIN"/>
    <property type="match status" value="1"/>
</dbReference>
<evidence type="ECO:0008006" key="3">
    <source>
        <dbReference type="Google" id="ProtNLM"/>
    </source>
</evidence>
<reference evidence="1" key="1">
    <citation type="submission" date="2019-10" db="EMBL/GenBank/DDBJ databases">
        <authorList>
            <person name="Soares A.E.R."/>
            <person name="Aleixo A."/>
            <person name="Schneider P."/>
            <person name="Miyaki C.Y."/>
            <person name="Schneider M.P."/>
            <person name="Mello C."/>
            <person name="Vasconcelos A.T.R."/>
        </authorList>
    </citation>
    <scope>NUCLEOTIDE SEQUENCE</scope>
    <source>
        <tissue evidence="1">Muscle</tissue>
    </source>
</reference>
<evidence type="ECO:0000313" key="2">
    <source>
        <dbReference type="Proteomes" id="UP001145742"/>
    </source>
</evidence>
<proteinExistence type="predicted"/>
<evidence type="ECO:0000313" key="1">
    <source>
        <dbReference type="EMBL" id="KAJ7422491.1"/>
    </source>
</evidence>
<sequence>MLGQVLFNIFIDLDDGFESIISKFADDTKLGGSVGLLEGRRALQRDLDRLERWADFSGMKFNKAKCRVLPFCHNNPMQPYRVAKKANGILACIKISVTSRSREVILLLYSALVRPHLMCCVQFWAPQFRKDIEVLEPVHRRVTRLVKRLEHKSCEERLRELMLFSLEKRRLGGDLFTLYNTLKGCCSQIGQENLVKGVDHSSGHVGRHLTSLSDLQDIPEDRFISFEVNIWETVILMGRTAQRKKGHQGLHKIQGGAMGSLDLGKQIPGKNPTGDWRRITCL</sequence>
<dbReference type="EMBL" id="WHWB01033014">
    <property type="protein sequence ID" value="KAJ7422491.1"/>
    <property type="molecule type" value="Genomic_DNA"/>
</dbReference>
<gene>
    <name evidence="1" type="ORF">WISP_37693</name>
</gene>
<dbReference type="Proteomes" id="UP001145742">
    <property type="component" value="Unassembled WGS sequence"/>
</dbReference>
<keyword evidence="2" id="KW-1185">Reference proteome</keyword>
<protein>
    <recommendedName>
        <fullName evidence="3">Reverse transcriptase domain-containing protein</fullName>
    </recommendedName>
</protein>
<comment type="caution">
    <text evidence="1">The sequence shown here is derived from an EMBL/GenBank/DDBJ whole genome shotgun (WGS) entry which is preliminary data.</text>
</comment>
<accession>A0ABQ9DN74</accession>